<keyword evidence="7" id="KW-0804">Transcription</keyword>
<keyword evidence="3 8" id="KW-0597">Phosphoprotein</keyword>
<comment type="subcellular location">
    <subcellularLocation>
        <location evidence="1">Cytoplasm</location>
    </subcellularLocation>
</comment>
<dbReference type="GO" id="GO:0000160">
    <property type="term" value="P:phosphorelay signal transduction system"/>
    <property type="evidence" value="ECO:0007669"/>
    <property type="project" value="UniProtKB-KW"/>
</dbReference>
<evidence type="ECO:0000256" key="6">
    <source>
        <dbReference type="ARBA" id="ARBA00023125"/>
    </source>
</evidence>
<evidence type="ECO:0000256" key="7">
    <source>
        <dbReference type="ARBA" id="ARBA00023163"/>
    </source>
</evidence>
<dbReference type="Gene3D" id="3.40.50.2300">
    <property type="match status" value="1"/>
</dbReference>
<dbReference type="Proteomes" id="UP000029518">
    <property type="component" value="Chromosome"/>
</dbReference>
<dbReference type="GO" id="GO:0043565">
    <property type="term" value="F:sequence-specific DNA binding"/>
    <property type="evidence" value="ECO:0007669"/>
    <property type="project" value="InterPro"/>
</dbReference>
<dbReference type="Pfam" id="PF12833">
    <property type="entry name" value="HTH_18"/>
    <property type="match status" value="1"/>
</dbReference>
<dbReference type="InterPro" id="IPR001789">
    <property type="entry name" value="Sig_transdc_resp-reg_receiver"/>
</dbReference>
<dbReference type="AlphaFoldDB" id="A0A089LH72"/>
<evidence type="ECO:0000259" key="9">
    <source>
        <dbReference type="PROSITE" id="PS01124"/>
    </source>
</evidence>
<evidence type="ECO:0000256" key="8">
    <source>
        <dbReference type="PROSITE-ProRule" id="PRU00169"/>
    </source>
</evidence>
<proteinExistence type="predicted"/>
<feature type="domain" description="HTH araC/xylS-type" evidence="9">
    <location>
        <begin position="425"/>
        <end position="525"/>
    </location>
</feature>
<dbReference type="Gene3D" id="1.10.10.60">
    <property type="entry name" value="Homeodomain-like"/>
    <property type="match status" value="2"/>
</dbReference>
<gene>
    <name evidence="11" type="ORF">PBOR_31000</name>
</gene>
<keyword evidence="2" id="KW-0963">Cytoplasm</keyword>
<evidence type="ECO:0000313" key="12">
    <source>
        <dbReference type="Proteomes" id="UP000029518"/>
    </source>
</evidence>
<dbReference type="PANTHER" id="PTHR42713:SF3">
    <property type="entry name" value="TRANSCRIPTIONAL REGULATORY PROTEIN HPTR"/>
    <property type="match status" value="1"/>
</dbReference>
<reference evidence="11" key="1">
    <citation type="submission" date="2014-08" db="EMBL/GenBank/DDBJ databases">
        <title>Comparative genomics of the Paenibacillus odorifer group.</title>
        <authorList>
            <person name="den Bakker H.C."/>
            <person name="Tsai Y.-C.Y.-C."/>
            <person name="Martin N."/>
            <person name="Korlach J."/>
            <person name="Wiedmann M."/>
        </authorList>
    </citation>
    <scope>NUCLEOTIDE SEQUENCE [LARGE SCALE GENOMIC DNA]</scope>
    <source>
        <strain evidence="11">DSM 13188</strain>
    </source>
</reference>
<feature type="modified residue" description="4-aspartylphosphate" evidence="8">
    <location>
        <position position="55"/>
    </location>
</feature>
<dbReference type="SMART" id="SM00342">
    <property type="entry name" value="HTH_ARAC"/>
    <property type="match status" value="1"/>
</dbReference>
<organism evidence="11 12">
    <name type="scientific">Paenibacillus borealis</name>
    <dbReference type="NCBI Taxonomy" id="160799"/>
    <lineage>
        <taxon>Bacteria</taxon>
        <taxon>Bacillati</taxon>
        <taxon>Bacillota</taxon>
        <taxon>Bacilli</taxon>
        <taxon>Bacillales</taxon>
        <taxon>Paenibacillaceae</taxon>
        <taxon>Paenibacillus</taxon>
    </lineage>
</organism>
<name>A0A089LH72_PAEBO</name>
<keyword evidence="5" id="KW-0805">Transcription regulation</keyword>
<dbReference type="InterPro" id="IPR020449">
    <property type="entry name" value="Tscrpt_reg_AraC-type_HTH"/>
</dbReference>
<dbReference type="PANTHER" id="PTHR42713">
    <property type="entry name" value="HISTIDINE KINASE-RELATED"/>
    <property type="match status" value="1"/>
</dbReference>
<keyword evidence="4" id="KW-0902">Two-component regulatory system</keyword>
<dbReference type="PRINTS" id="PR00032">
    <property type="entry name" value="HTHARAC"/>
</dbReference>
<dbReference type="InterPro" id="IPR051552">
    <property type="entry name" value="HptR"/>
</dbReference>
<dbReference type="InterPro" id="IPR011006">
    <property type="entry name" value="CheY-like_superfamily"/>
</dbReference>
<keyword evidence="6" id="KW-0238">DNA-binding</keyword>
<dbReference type="InterPro" id="IPR018062">
    <property type="entry name" value="HTH_AraC-typ_CS"/>
</dbReference>
<dbReference type="SUPFAM" id="SSF52172">
    <property type="entry name" value="CheY-like"/>
    <property type="match status" value="1"/>
</dbReference>
<dbReference type="GO" id="GO:0003700">
    <property type="term" value="F:DNA-binding transcription factor activity"/>
    <property type="evidence" value="ECO:0007669"/>
    <property type="project" value="InterPro"/>
</dbReference>
<evidence type="ECO:0000313" key="11">
    <source>
        <dbReference type="EMBL" id="AIQ60866.1"/>
    </source>
</evidence>
<dbReference type="CDD" id="cd17536">
    <property type="entry name" value="REC_YesN-like"/>
    <property type="match status" value="1"/>
</dbReference>
<evidence type="ECO:0000256" key="1">
    <source>
        <dbReference type="ARBA" id="ARBA00004496"/>
    </source>
</evidence>
<dbReference type="InterPro" id="IPR018060">
    <property type="entry name" value="HTH_AraC"/>
</dbReference>
<sequence>MYKIVIVDDEDIVSRGLSEKVDWSKLNCTVCGTAANGLEGLEVIERFKPDIVITDIKMPGMNGLELAEHIKRHYPGMITILLSGYSEFDYARTAVRHQVFDYLLKPIKIPDLNACILKAVDRINGKRASLLQAASDSKRENADIVEAGILMNVIVNGNKDIAAMRTKLKDYGIQLGCGVVVVFEMYNPSDLSYEEYASLYQYAVNNIVNETYLRFQMATSIVDMEGKSVVVVKSDPALQQVIIRKRVVEATTECLENIEMYLKKQISVGIGTNFREISELYSSFQHALKLLETQLFWGSLMPKLQDALQCSSGKPPLGRMDAEWFEAICDGDEPKAKRYLDEFTAGIRAGRNKSIALNSCLDFLLGLSKHVPEWKIKDQITEAIAGIAGLRTFEEYTDLLSRITALACEEALWRKEEAMGRSLAERIARYVDDHYAEAELNLQLVADLFHVSASHLSRIFKKELGTNFNEYLSLKRVEKAKQLLTGSRRLTVLEVARRVGFADGKYFGQVYKKYYGMTPSEYKETLFGPRCNAL</sequence>
<dbReference type="GO" id="GO:0005737">
    <property type="term" value="C:cytoplasm"/>
    <property type="evidence" value="ECO:0007669"/>
    <property type="project" value="UniProtKB-SubCell"/>
</dbReference>
<dbReference type="EMBL" id="CP009285">
    <property type="protein sequence ID" value="AIQ60866.1"/>
    <property type="molecule type" value="Genomic_DNA"/>
</dbReference>
<dbReference type="PROSITE" id="PS01124">
    <property type="entry name" value="HTH_ARAC_FAMILY_2"/>
    <property type="match status" value="1"/>
</dbReference>
<dbReference type="SUPFAM" id="SSF46689">
    <property type="entry name" value="Homeodomain-like"/>
    <property type="match status" value="2"/>
</dbReference>
<dbReference type="KEGG" id="pbd:PBOR_31000"/>
<dbReference type="RefSeq" id="WP_042217505.1">
    <property type="nucleotide sequence ID" value="NZ_CP009285.1"/>
</dbReference>
<evidence type="ECO:0000259" key="10">
    <source>
        <dbReference type="PROSITE" id="PS50110"/>
    </source>
</evidence>
<accession>A0A089LH72</accession>
<dbReference type="PROSITE" id="PS50110">
    <property type="entry name" value="RESPONSE_REGULATORY"/>
    <property type="match status" value="1"/>
</dbReference>
<dbReference type="Pfam" id="PF00072">
    <property type="entry name" value="Response_reg"/>
    <property type="match status" value="1"/>
</dbReference>
<evidence type="ECO:0000256" key="4">
    <source>
        <dbReference type="ARBA" id="ARBA00023012"/>
    </source>
</evidence>
<evidence type="ECO:0000256" key="2">
    <source>
        <dbReference type="ARBA" id="ARBA00022490"/>
    </source>
</evidence>
<evidence type="ECO:0000256" key="5">
    <source>
        <dbReference type="ARBA" id="ARBA00023015"/>
    </source>
</evidence>
<dbReference type="SMART" id="SM00448">
    <property type="entry name" value="REC"/>
    <property type="match status" value="1"/>
</dbReference>
<dbReference type="InterPro" id="IPR009057">
    <property type="entry name" value="Homeodomain-like_sf"/>
</dbReference>
<keyword evidence="12" id="KW-1185">Reference proteome</keyword>
<dbReference type="PROSITE" id="PS00041">
    <property type="entry name" value="HTH_ARAC_FAMILY_1"/>
    <property type="match status" value="1"/>
</dbReference>
<feature type="domain" description="Response regulatory" evidence="10">
    <location>
        <begin position="3"/>
        <end position="120"/>
    </location>
</feature>
<protein>
    <recommendedName>
        <fullName evidence="13">AraC family transcriptional regulator</fullName>
    </recommendedName>
</protein>
<evidence type="ECO:0008006" key="13">
    <source>
        <dbReference type="Google" id="ProtNLM"/>
    </source>
</evidence>
<dbReference type="HOGENOM" id="CLU_000445_5_0_9"/>
<evidence type="ECO:0000256" key="3">
    <source>
        <dbReference type="ARBA" id="ARBA00022553"/>
    </source>
</evidence>